<name>A0ABQ9IEH4_9NEOP</name>
<proteinExistence type="predicted"/>
<organism evidence="1 2">
    <name type="scientific">Dryococelus australis</name>
    <dbReference type="NCBI Taxonomy" id="614101"/>
    <lineage>
        <taxon>Eukaryota</taxon>
        <taxon>Metazoa</taxon>
        <taxon>Ecdysozoa</taxon>
        <taxon>Arthropoda</taxon>
        <taxon>Hexapoda</taxon>
        <taxon>Insecta</taxon>
        <taxon>Pterygota</taxon>
        <taxon>Neoptera</taxon>
        <taxon>Polyneoptera</taxon>
        <taxon>Phasmatodea</taxon>
        <taxon>Verophasmatodea</taxon>
        <taxon>Anareolatae</taxon>
        <taxon>Phasmatidae</taxon>
        <taxon>Eurycanthinae</taxon>
        <taxon>Dryococelus</taxon>
    </lineage>
</organism>
<sequence length="241" mass="27550">MTSISTNTCINPPLYGHQGASMNPWKIPDYFANHCNTVTKGAHIVHWSCIHKVYFTELYVLEPGSFLCWLLYRYEVPPFRNELHATPGLCKWEPCRTMSLVSAGFSQGSPISPTLAFRSYSILNSFHPHQLFPLHCSDRLPFTVTSNFSETLLKFYFQDIPPPYTSKSRKLHQRDSAPHSYAASVISTVHWLIVAVAKGDGWAHDLLHVCYWLTYRQEVSNNTSTSYKSKLNVQVCEFQLV</sequence>
<accession>A0ABQ9IEH4</accession>
<dbReference type="EMBL" id="JARBHB010000002">
    <property type="protein sequence ID" value="KAJ8894308.1"/>
    <property type="molecule type" value="Genomic_DNA"/>
</dbReference>
<evidence type="ECO:0000313" key="1">
    <source>
        <dbReference type="EMBL" id="KAJ8894308.1"/>
    </source>
</evidence>
<gene>
    <name evidence="1" type="ORF">PR048_006927</name>
</gene>
<reference evidence="1 2" key="1">
    <citation type="submission" date="2023-02" db="EMBL/GenBank/DDBJ databases">
        <title>LHISI_Scaffold_Assembly.</title>
        <authorList>
            <person name="Stuart O.P."/>
            <person name="Cleave R."/>
            <person name="Magrath M.J.L."/>
            <person name="Mikheyev A.S."/>
        </authorList>
    </citation>
    <scope>NUCLEOTIDE SEQUENCE [LARGE SCALE GENOMIC DNA]</scope>
    <source>
        <strain evidence="1">Daus_M_001</strain>
        <tissue evidence="1">Leg muscle</tissue>
    </source>
</reference>
<dbReference type="Proteomes" id="UP001159363">
    <property type="component" value="Chromosome 2"/>
</dbReference>
<evidence type="ECO:0000313" key="2">
    <source>
        <dbReference type="Proteomes" id="UP001159363"/>
    </source>
</evidence>
<keyword evidence="2" id="KW-1185">Reference proteome</keyword>
<comment type="caution">
    <text evidence="1">The sequence shown here is derived from an EMBL/GenBank/DDBJ whole genome shotgun (WGS) entry which is preliminary data.</text>
</comment>
<protein>
    <submittedName>
        <fullName evidence="1">Uncharacterized protein</fullName>
    </submittedName>
</protein>